<name>A0ABV9APH6_9ACTN</name>
<evidence type="ECO:0000313" key="2">
    <source>
        <dbReference type="Proteomes" id="UP001595839"/>
    </source>
</evidence>
<gene>
    <name evidence="1" type="ORF">ACFPIH_07525</name>
</gene>
<sequence length="42" mass="4266">MPPQRVPAVHDGALDDIGTAMDGGLPSTPYTRLFAGGSLDPA</sequence>
<protein>
    <submittedName>
        <fullName evidence="1">Uncharacterized protein</fullName>
    </submittedName>
</protein>
<proteinExistence type="predicted"/>
<dbReference type="EMBL" id="JBHSFK010000004">
    <property type="protein sequence ID" value="MFC4499376.1"/>
    <property type="molecule type" value="Genomic_DNA"/>
</dbReference>
<dbReference type="Proteomes" id="UP001595839">
    <property type="component" value="Unassembled WGS sequence"/>
</dbReference>
<comment type="caution">
    <text evidence="1">The sequence shown here is derived from an EMBL/GenBank/DDBJ whole genome shotgun (WGS) entry which is preliminary data.</text>
</comment>
<accession>A0ABV9APH6</accession>
<keyword evidence="2" id="KW-1185">Reference proteome</keyword>
<organism evidence="1 2">
    <name type="scientific">Streptomyces vulcanius</name>
    <dbReference type="NCBI Taxonomy" id="1441876"/>
    <lineage>
        <taxon>Bacteria</taxon>
        <taxon>Bacillati</taxon>
        <taxon>Actinomycetota</taxon>
        <taxon>Actinomycetes</taxon>
        <taxon>Kitasatosporales</taxon>
        <taxon>Streptomycetaceae</taxon>
        <taxon>Streptomyces</taxon>
    </lineage>
</organism>
<reference evidence="2" key="1">
    <citation type="journal article" date="2019" name="Int. J. Syst. Evol. Microbiol.">
        <title>The Global Catalogue of Microorganisms (GCM) 10K type strain sequencing project: providing services to taxonomists for standard genome sequencing and annotation.</title>
        <authorList>
            <consortium name="The Broad Institute Genomics Platform"/>
            <consortium name="The Broad Institute Genome Sequencing Center for Infectious Disease"/>
            <person name="Wu L."/>
            <person name="Ma J."/>
        </authorList>
    </citation>
    <scope>NUCLEOTIDE SEQUENCE [LARGE SCALE GENOMIC DNA]</scope>
    <source>
        <strain evidence="2">CGMCC 4.7177</strain>
    </source>
</reference>
<dbReference type="RefSeq" id="WP_381169450.1">
    <property type="nucleotide sequence ID" value="NZ_JBHSFK010000004.1"/>
</dbReference>
<evidence type="ECO:0000313" key="1">
    <source>
        <dbReference type="EMBL" id="MFC4499376.1"/>
    </source>
</evidence>